<dbReference type="InterPro" id="IPR036571">
    <property type="entry name" value="MECDP_synthase_sf"/>
</dbReference>
<organism evidence="10 11">
    <name type="scientific">Clostridium aromativorans</name>
    <dbReference type="NCBI Taxonomy" id="2836848"/>
    <lineage>
        <taxon>Bacteria</taxon>
        <taxon>Bacillati</taxon>
        <taxon>Bacillota</taxon>
        <taxon>Clostridia</taxon>
        <taxon>Eubacteriales</taxon>
        <taxon>Clostridiaceae</taxon>
        <taxon>Clostridium</taxon>
    </lineage>
</organism>
<dbReference type="NCBIfam" id="TIGR00151">
    <property type="entry name" value="ispF"/>
    <property type="match status" value="1"/>
</dbReference>
<dbReference type="InterPro" id="IPR003526">
    <property type="entry name" value="MECDP_synthase"/>
</dbReference>
<evidence type="ECO:0000256" key="7">
    <source>
        <dbReference type="HAMAP-Rule" id="MF_00107"/>
    </source>
</evidence>
<keyword evidence="6 7" id="KW-0456">Lyase</keyword>
<name>A0ABS8N1T5_9CLOT</name>
<evidence type="ECO:0000256" key="4">
    <source>
        <dbReference type="ARBA" id="ARBA00022723"/>
    </source>
</evidence>
<dbReference type="RefSeq" id="WP_150357453.1">
    <property type="nucleotide sequence ID" value="NZ_JAJJPB010000001.1"/>
</dbReference>
<dbReference type="InterPro" id="IPR020555">
    <property type="entry name" value="MECDP_synthase_CS"/>
</dbReference>
<dbReference type="Proteomes" id="UP001165422">
    <property type="component" value="Unassembled WGS sequence"/>
</dbReference>
<comment type="caution">
    <text evidence="7">Lacks conserved residue(s) required for the propagation of feature annotation.</text>
</comment>
<evidence type="ECO:0000256" key="6">
    <source>
        <dbReference type="ARBA" id="ARBA00023239"/>
    </source>
</evidence>
<feature type="binding site" evidence="7">
    <location>
        <position position="8"/>
    </location>
    <ligand>
        <name>a divalent metal cation</name>
        <dbReference type="ChEBI" id="CHEBI:60240"/>
    </ligand>
</feature>
<keyword evidence="11" id="KW-1185">Reference proteome</keyword>
<feature type="domain" description="2-C-methyl-D-erythritol 2,4-cyclodiphosphate synthase" evidence="9">
    <location>
        <begin position="1"/>
        <end position="154"/>
    </location>
</feature>
<comment type="subunit">
    <text evidence="7">Homotrimer.</text>
</comment>
<sequence length="162" mass="17764">MRIGLGYDVHKLVYNRHLILGGVIIPFNRGLLGHSDADVLTHAIMDSLLGASCLGDIGKYFPDQDERYKDVSSLSLLSKVLDLIRDNNYIIENIDSTIIAEKPKLSPYIKYMRANIARTLNIDISSISIKATTEEGLGFTGKGEGIAAQSICLLNKNLSALK</sequence>
<protein>
    <recommendedName>
        <fullName evidence="3 7">2-C-methyl-D-erythritol 2,4-cyclodiphosphate synthase</fullName>
        <shortName evidence="7">MECDP-synthase</shortName>
        <shortName evidence="7">MECPP-synthase</shortName>
        <shortName evidence="7">MECPS</shortName>
        <ecNumber evidence="3 7">4.6.1.12</ecNumber>
    </recommendedName>
</protein>
<dbReference type="GO" id="GO:0008685">
    <property type="term" value="F:2-C-methyl-D-erythritol 2,4-cyclodiphosphate synthase activity"/>
    <property type="evidence" value="ECO:0007669"/>
    <property type="project" value="UniProtKB-EC"/>
</dbReference>
<feature type="binding site" evidence="7">
    <location>
        <position position="139"/>
    </location>
    <ligand>
        <name>4-CDP-2-C-methyl-D-erythritol 2-phosphate</name>
        <dbReference type="ChEBI" id="CHEBI:57919"/>
    </ligand>
</feature>
<feature type="binding site" evidence="7">
    <location>
        <position position="142"/>
    </location>
    <ligand>
        <name>4-CDP-2-C-methyl-D-erythritol 2-phosphate</name>
        <dbReference type="ChEBI" id="CHEBI:57919"/>
    </ligand>
</feature>
<dbReference type="PANTHER" id="PTHR43181:SF1">
    <property type="entry name" value="2-C-METHYL-D-ERYTHRITOL 2,4-CYCLODIPHOSPHATE SYNTHASE, CHLOROPLASTIC"/>
    <property type="match status" value="1"/>
</dbReference>
<feature type="binding site" evidence="7">
    <location>
        <begin position="34"/>
        <end position="35"/>
    </location>
    <ligand>
        <name>4-CDP-2-C-methyl-D-erythritol 2-phosphate</name>
        <dbReference type="ChEBI" id="CHEBI:57919"/>
    </ligand>
</feature>
<reference evidence="10" key="1">
    <citation type="submission" date="2021-11" db="EMBL/GenBank/DDBJ databases">
        <authorList>
            <person name="Qingchun L."/>
            <person name="Dong Z."/>
            <person name="Zongwei Q."/>
            <person name="Jia Z."/>
            <person name="Duotao L."/>
        </authorList>
    </citation>
    <scope>NUCLEOTIDE SEQUENCE</scope>
    <source>
        <strain evidence="10">WLY-B-L2</strain>
    </source>
</reference>
<feature type="binding site" evidence="7">
    <location>
        <begin position="56"/>
        <end position="58"/>
    </location>
    <ligand>
        <name>4-CDP-2-C-methyl-D-erythritol 2-phosphate</name>
        <dbReference type="ChEBI" id="CHEBI:57919"/>
    </ligand>
</feature>
<feature type="site" description="Transition state stabilizer" evidence="7">
    <location>
        <position position="133"/>
    </location>
</feature>
<evidence type="ECO:0000256" key="5">
    <source>
        <dbReference type="ARBA" id="ARBA00023229"/>
    </source>
</evidence>
<dbReference type="Gene3D" id="3.30.1330.50">
    <property type="entry name" value="2-C-methyl-D-erythritol 2,4-cyclodiphosphate synthase"/>
    <property type="match status" value="1"/>
</dbReference>
<comment type="caution">
    <text evidence="10">The sequence shown here is derived from an EMBL/GenBank/DDBJ whole genome shotgun (WGS) entry which is preliminary data.</text>
</comment>
<comment type="pathway">
    <text evidence="2 7">Isoprenoid biosynthesis; isopentenyl diphosphate biosynthesis via DXP pathway; isopentenyl diphosphate from 1-deoxy-D-xylulose 5-phosphate: step 4/6.</text>
</comment>
<feature type="binding site" evidence="7">
    <location>
        <begin position="8"/>
        <end position="10"/>
    </location>
    <ligand>
        <name>4-CDP-2-C-methyl-D-erythritol 2-phosphate</name>
        <dbReference type="ChEBI" id="CHEBI:57919"/>
    </ligand>
</feature>
<feature type="binding site" evidence="7">
    <location>
        <position position="10"/>
    </location>
    <ligand>
        <name>a divalent metal cation</name>
        <dbReference type="ChEBI" id="CHEBI:60240"/>
    </ligand>
</feature>
<gene>
    <name evidence="7 10" type="primary">ispF</name>
    <name evidence="10" type="ORF">LN736_02530</name>
</gene>
<feature type="site" description="Transition state stabilizer" evidence="7">
    <location>
        <position position="34"/>
    </location>
</feature>
<evidence type="ECO:0000313" key="11">
    <source>
        <dbReference type="Proteomes" id="UP001165422"/>
    </source>
</evidence>
<dbReference type="HAMAP" id="MF_00107">
    <property type="entry name" value="IspF"/>
    <property type="match status" value="1"/>
</dbReference>
<dbReference type="PANTHER" id="PTHR43181">
    <property type="entry name" value="2-C-METHYL-D-ERYTHRITOL 2,4-CYCLODIPHOSPHATE SYNTHASE, CHLOROPLASTIC"/>
    <property type="match status" value="1"/>
</dbReference>
<comment type="similarity">
    <text evidence="7 8">Belongs to the IspF family.</text>
</comment>
<comment type="function">
    <text evidence="7">Involved in the biosynthesis of isopentenyl diphosphate (IPP) and dimethylallyl diphosphate (DMAPP), two major building blocks of isoprenoid compounds. Catalyzes the conversion of 4-diphosphocytidyl-2-C-methyl-D-erythritol 2-phosphate (CDP-ME2P) to 2-C-methyl-D-erythritol 2,4-cyclodiphosphate (ME-CPP) with a corresponding release of cytidine 5-monophosphate (CMP).</text>
</comment>
<comment type="catalytic activity">
    <reaction evidence="1 7 8">
        <text>4-CDP-2-C-methyl-D-erythritol 2-phosphate = 2-C-methyl-D-erythritol 2,4-cyclic diphosphate + CMP</text>
        <dbReference type="Rhea" id="RHEA:23864"/>
        <dbReference type="ChEBI" id="CHEBI:57919"/>
        <dbReference type="ChEBI" id="CHEBI:58483"/>
        <dbReference type="ChEBI" id="CHEBI:60377"/>
        <dbReference type="EC" id="4.6.1.12"/>
    </reaction>
</comment>
<feature type="binding site" evidence="7">
    <location>
        <begin position="132"/>
        <end position="135"/>
    </location>
    <ligand>
        <name>4-CDP-2-C-methyl-D-erythritol 2-phosphate</name>
        <dbReference type="ChEBI" id="CHEBI:57919"/>
    </ligand>
</feature>
<evidence type="ECO:0000256" key="2">
    <source>
        <dbReference type="ARBA" id="ARBA00004709"/>
    </source>
</evidence>
<keyword evidence="5 7" id="KW-0414">Isoprene biosynthesis</keyword>
<dbReference type="PROSITE" id="PS01350">
    <property type="entry name" value="ISPF"/>
    <property type="match status" value="1"/>
</dbReference>
<dbReference type="EMBL" id="JAJJPB010000001">
    <property type="protein sequence ID" value="MCC9293747.1"/>
    <property type="molecule type" value="Genomic_DNA"/>
</dbReference>
<feature type="binding site" evidence="7">
    <location>
        <begin position="61"/>
        <end position="65"/>
    </location>
    <ligand>
        <name>4-CDP-2-C-methyl-D-erythritol 2-phosphate</name>
        <dbReference type="ChEBI" id="CHEBI:57919"/>
    </ligand>
</feature>
<evidence type="ECO:0000313" key="10">
    <source>
        <dbReference type="EMBL" id="MCC9293747.1"/>
    </source>
</evidence>
<comment type="cofactor">
    <cofactor evidence="7">
        <name>a divalent metal cation</name>
        <dbReference type="ChEBI" id="CHEBI:60240"/>
    </cofactor>
    <text evidence="7">Binds 1 divalent metal cation per subunit.</text>
</comment>
<accession>A0ABS8N1T5</accession>
<dbReference type="CDD" id="cd00554">
    <property type="entry name" value="MECDP_synthase"/>
    <property type="match status" value="1"/>
</dbReference>
<dbReference type="EC" id="4.6.1.12" evidence="3 7"/>
<dbReference type="SUPFAM" id="SSF69765">
    <property type="entry name" value="IpsF-like"/>
    <property type="match status" value="1"/>
</dbReference>
<feature type="binding site" evidence="7">
    <location>
        <position position="42"/>
    </location>
    <ligand>
        <name>a divalent metal cation</name>
        <dbReference type="ChEBI" id="CHEBI:60240"/>
    </ligand>
</feature>
<proteinExistence type="inferred from homology"/>
<keyword evidence="4 7" id="KW-0479">Metal-binding</keyword>
<evidence type="ECO:0000256" key="8">
    <source>
        <dbReference type="RuleBase" id="RU004395"/>
    </source>
</evidence>
<dbReference type="Pfam" id="PF02542">
    <property type="entry name" value="YgbB"/>
    <property type="match status" value="1"/>
</dbReference>
<evidence type="ECO:0000256" key="3">
    <source>
        <dbReference type="ARBA" id="ARBA00012579"/>
    </source>
</evidence>
<evidence type="ECO:0000256" key="1">
    <source>
        <dbReference type="ARBA" id="ARBA00000200"/>
    </source>
</evidence>
<evidence type="ECO:0000259" key="9">
    <source>
        <dbReference type="Pfam" id="PF02542"/>
    </source>
</evidence>